<gene>
    <name evidence="2" type="ORF">ACFOOI_19860</name>
</gene>
<sequence length="231" mass="25809">MKYFLYLLLFSSLINCKNKVPQAQNDTPKQVGSNTYLALGDSYTIGESVAEADRWPVQLVRELKDKNISVDNPKIIAKTGWTTDELKAAIVSQNISQKYDLVSLLIGVNNQYRGRNMEEFKVEFEDLLNTAIAFSRNGESNVFVVSIPDWGVSPFAAGRDVNKIGKEIDAYNAASKVICDKYGIIYIDITDISRETQSGFFASDGLHPSGKMYAAWVNKIVSEVLKFKLND</sequence>
<feature type="domain" description="SGNH hydrolase-type esterase" evidence="1">
    <location>
        <begin position="38"/>
        <end position="215"/>
    </location>
</feature>
<comment type="caution">
    <text evidence="2">The sequence shown here is derived from an EMBL/GenBank/DDBJ whole genome shotgun (WGS) entry which is preliminary data.</text>
</comment>
<protein>
    <submittedName>
        <fullName evidence="2">SGNH/GDSL hydrolase family protein</fullName>
        <ecNumber evidence="2">3.1.-.-</ecNumber>
    </submittedName>
</protein>
<reference evidence="3" key="1">
    <citation type="journal article" date="2019" name="Int. J. Syst. Evol. Microbiol.">
        <title>The Global Catalogue of Microorganisms (GCM) 10K type strain sequencing project: providing services to taxonomists for standard genome sequencing and annotation.</title>
        <authorList>
            <consortium name="The Broad Institute Genomics Platform"/>
            <consortium name="The Broad Institute Genome Sequencing Center for Infectious Disease"/>
            <person name="Wu L."/>
            <person name="Ma J."/>
        </authorList>
    </citation>
    <scope>NUCLEOTIDE SEQUENCE [LARGE SCALE GENOMIC DNA]</scope>
    <source>
        <strain evidence="3">CECT 7956</strain>
    </source>
</reference>
<dbReference type="EMBL" id="JBHRYQ010000001">
    <property type="protein sequence ID" value="MFC3812929.1"/>
    <property type="molecule type" value="Genomic_DNA"/>
</dbReference>
<proteinExistence type="predicted"/>
<dbReference type="GO" id="GO:0016787">
    <property type="term" value="F:hydrolase activity"/>
    <property type="evidence" value="ECO:0007669"/>
    <property type="project" value="UniProtKB-KW"/>
</dbReference>
<dbReference type="Gene3D" id="3.40.50.1110">
    <property type="entry name" value="SGNH hydrolase"/>
    <property type="match status" value="1"/>
</dbReference>
<dbReference type="Pfam" id="PF13472">
    <property type="entry name" value="Lipase_GDSL_2"/>
    <property type="match status" value="1"/>
</dbReference>
<accession>A0ABV7Z2C5</accession>
<dbReference type="RefSeq" id="WP_379839835.1">
    <property type="nucleotide sequence ID" value="NZ_JBHRYQ010000001.1"/>
</dbReference>
<dbReference type="Proteomes" id="UP001595616">
    <property type="component" value="Unassembled WGS sequence"/>
</dbReference>
<dbReference type="InterPro" id="IPR036514">
    <property type="entry name" value="SGNH_hydro_sf"/>
</dbReference>
<evidence type="ECO:0000259" key="1">
    <source>
        <dbReference type="Pfam" id="PF13472"/>
    </source>
</evidence>
<evidence type="ECO:0000313" key="2">
    <source>
        <dbReference type="EMBL" id="MFC3812929.1"/>
    </source>
</evidence>
<dbReference type="CDD" id="cd01832">
    <property type="entry name" value="SGNH_hydrolase_like_1"/>
    <property type="match status" value="1"/>
</dbReference>
<evidence type="ECO:0000313" key="3">
    <source>
        <dbReference type="Proteomes" id="UP001595616"/>
    </source>
</evidence>
<keyword evidence="2" id="KW-0378">Hydrolase</keyword>
<dbReference type="InterPro" id="IPR013830">
    <property type="entry name" value="SGNH_hydro"/>
</dbReference>
<dbReference type="SUPFAM" id="SSF52266">
    <property type="entry name" value="SGNH hydrolase"/>
    <property type="match status" value="1"/>
</dbReference>
<name>A0ABV7Z2C5_9BACT</name>
<keyword evidence="3" id="KW-1185">Reference proteome</keyword>
<organism evidence="2 3">
    <name type="scientific">Lacihabitans lacunae</name>
    <dbReference type="NCBI Taxonomy" id="1028214"/>
    <lineage>
        <taxon>Bacteria</taxon>
        <taxon>Pseudomonadati</taxon>
        <taxon>Bacteroidota</taxon>
        <taxon>Cytophagia</taxon>
        <taxon>Cytophagales</taxon>
        <taxon>Leadbetterellaceae</taxon>
        <taxon>Lacihabitans</taxon>
    </lineage>
</organism>
<dbReference type="EC" id="3.1.-.-" evidence="2"/>